<comment type="caution">
    <text evidence="5">The sequence shown here is derived from an EMBL/GenBank/DDBJ whole genome shotgun (WGS) entry which is preliminary data.</text>
</comment>
<dbReference type="PANTHER" id="PTHR46797:SF23">
    <property type="entry name" value="HTH-TYPE TRANSCRIPTIONAL REGULATOR SUTR"/>
    <property type="match status" value="1"/>
</dbReference>
<evidence type="ECO:0000256" key="2">
    <source>
        <dbReference type="ARBA" id="ARBA00023125"/>
    </source>
</evidence>
<dbReference type="OrthoDB" id="2986852at2"/>
<reference evidence="5 6" key="1">
    <citation type="submission" date="2018-12" db="EMBL/GenBank/DDBJ databases">
        <title>Mesorhizobium carbonis sp. nov., isolated from coal mine water.</title>
        <authorList>
            <person name="Xin W."/>
            <person name="Xu Z."/>
            <person name="Xiang F."/>
            <person name="Zhang J."/>
            <person name="Xi L."/>
            <person name="Liu J."/>
        </authorList>
    </citation>
    <scope>NUCLEOTIDE SEQUENCE [LARGE SCALE GENOMIC DNA]</scope>
    <source>
        <strain evidence="5 6">B2.3</strain>
    </source>
</reference>
<evidence type="ECO:0000313" key="6">
    <source>
        <dbReference type="Proteomes" id="UP000278398"/>
    </source>
</evidence>
<evidence type="ECO:0000256" key="1">
    <source>
        <dbReference type="ARBA" id="ARBA00023015"/>
    </source>
</evidence>
<dbReference type="GO" id="GO:0005829">
    <property type="term" value="C:cytosol"/>
    <property type="evidence" value="ECO:0007669"/>
    <property type="project" value="TreeGrafter"/>
</dbReference>
<sequence>MDLKEVMAINMRRLRHDKDMTQEEVAELSGLSARYVGSIERGKVSASVSVLGKLGDALGVDPCELIRMSKA</sequence>
<evidence type="ECO:0000256" key="3">
    <source>
        <dbReference type="ARBA" id="ARBA00023163"/>
    </source>
</evidence>
<dbReference type="PANTHER" id="PTHR46797">
    <property type="entry name" value="HTH-TYPE TRANSCRIPTIONAL REGULATOR"/>
    <property type="match status" value="1"/>
</dbReference>
<dbReference type="PROSITE" id="PS50943">
    <property type="entry name" value="HTH_CROC1"/>
    <property type="match status" value="1"/>
</dbReference>
<dbReference type="GO" id="GO:0003700">
    <property type="term" value="F:DNA-binding transcription factor activity"/>
    <property type="evidence" value="ECO:0007669"/>
    <property type="project" value="TreeGrafter"/>
</dbReference>
<dbReference type="InterPro" id="IPR010982">
    <property type="entry name" value="Lambda_DNA-bd_dom_sf"/>
</dbReference>
<keyword evidence="2" id="KW-0238">DNA-binding</keyword>
<dbReference type="GO" id="GO:0003677">
    <property type="term" value="F:DNA binding"/>
    <property type="evidence" value="ECO:0007669"/>
    <property type="project" value="UniProtKB-KW"/>
</dbReference>
<dbReference type="SMART" id="SM00530">
    <property type="entry name" value="HTH_XRE"/>
    <property type="match status" value="1"/>
</dbReference>
<dbReference type="AlphaFoldDB" id="A0A429YYK1"/>
<protein>
    <submittedName>
        <fullName evidence="5">XRE family transcriptional regulator</fullName>
    </submittedName>
</protein>
<dbReference type="EMBL" id="RWKW01000034">
    <property type="protein sequence ID" value="RST86556.1"/>
    <property type="molecule type" value="Genomic_DNA"/>
</dbReference>
<keyword evidence="6" id="KW-1185">Reference proteome</keyword>
<dbReference type="CDD" id="cd00093">
    <property type="entry name" value="HTH_XRE"/>
    <property type="match status" value="1"/>
</dbReference>
<dbReference type="RefSeq" id="WP_126699733.1">
    <property type="nucleotide sequence ID" value="NZ_RWKW01000034.1"/>
</dbReference>
<proteinExistence type="predicted"/>
<dbReference type="SUPFAM" id="SSF47413">
    <property type="entry name" value="lambda repressor-like DNA-binding domains"/>
    <property type="match status" value="1"/>
</dbReference>
<keyword evidence="1" id="KW-0805">Transcription regulation</keyword>
<evidence type="ECO:0000259" key="4">
    <source>
        <dbReference type="PROSITE" id="PS50943"/>
    </source>
</evidence>
<name>A0A429YYK1_9HYPH</name>
<accession>A0A429YYK1</accession>
<gene>
    <name evidence="5" type="ORF">EJC49_09750</name>
</gene>
<organism evidence="5 6">
    <name type="scientific">Aquibium carbonis</name>
    <dbReference type="NCBI Taxonomy" id="2495581"/>
    <lineage>
        <taxon>Bacteria</taxon>
        <taxon>Pseudomonadati</taxon>
        <taxon>Pseudomonadota</taxon>
        <taxon>Alphaproteobacteria</taxon>
        <taxon>Hyphomicrobiales</taxon>
        <taxon>Phyllobacteriaceae</taxon>
        <taxon>Aquibium</taxon>
    </lineage>
</organism>
<keyword evidence="3" id="KW-0804">Transcription</keyword>
<feature type="domain" description="HTH cro/C1-type" evidence="4">
    <location>
        <begin position="11"/>
        <end position="65"/>
    </location>
</feature>
<dbReference type="InterPro" id="IPR001387">
    <property type="entry name" value="Cro/C1-type_HTH"/>
</dbReference>
<dbReference type="Gene3D" id="1.10.260.40">
    <property type="entry name" value="lambda repressor-like DNA-binding domains"/>
    <property type="match status" value="1"/>
</dbReference>
<evidence type="ECO:0000313" key="5">
    <source>
        <dbReference type="EMBL" id="RST86556.1"/>
    </source>
</evidence>
<dbReference type="Proteomes" id="UP000278398">
    <property type="component" value="Unassembled WGS sequence"/>
</dbReference>
<dbReference type="InterPro" id="IPR050807">
    <property type="entry name" value="TransReg_Diox_bact_type"/>
</dbReference>
<dbReference type="Pfam" id="PF01381">
    <property type="entry name" value="HTH_3"/>
    <property type="match status" value="1"/>
</dbReference>